<dbReference type="InterPro" id="IPR018062">
    <property type="entry name" value="HTH_AraC-typ_CS"/>
</dbReference>
<dbReference type="PROSITE" id="PS50110">
    <property type="entry name" value="RESPONSE_REGULATORY"/>
    <property type="match status" value="1"/>
</dbReference>
<keyword evidence="6 11" id="KW-0238">DNA-binding</keyword>
<dbReference type="GO" id="GO:0000160">
    <property type="term" value="P:phosphorelay signal transduction system"/>
    <property type="evidence" value="ECO:0007669"/>
    <property type="project" value="UniProtKB-KW"/>
</dbReference>
<proteinExistence type="predicted"/>
<evidence type="ECO:0000256" key="5">
    <source>
        <dbReference type="ARBA" id="ARBA00023015"/>
    </source>
</evidence>
<dbReference type="GO" id="GO:0005737">
    <property type="term" value="C:cytoplasm"/>
    <property type="evidence" value="ECO:0007669"/>
    <property type="project" value="UniProtKB-SubCell"/>
</dbReference>
<dbReference type="InterPro" id="IPR018060">
    <property type="entry name" value="HTH_AraC"/>
</dbReference>
<keyword evidence="3 8" id="KW-0597">Phosphoprotein</keyword>
<dbReference type="GO" id="GO:0003700">
    <property type="term" value="F:DNA-binding transcription factor activity"/>
    <property type="evidence" value="ECO:0007669"/>
    <property type="project" value="InterPro"/>
</dbReference>
<comment type="caution">
    <text evidence="11">The sequence shown here is derived from an EMBL/GenBank/DDBJ whole genome shotgun (WGS) entry which is preliminary data.</text>
</comment>
<dbReference type="SMART" id="SM00448">
    <property type="entry name" value="REC"/>
    <property type="match status" value="1"/>
</dbReference>
<sequence>MIEVLLVDDEAYVTESLARTIPWPELGVSGVVCAQSAAEALRVLEERDIDIVVTDIRMPEMDGLALIAEISRKKPHVRTILLTGYSDFEYAKRAIQLQVFDYILKPVNDEELMLAVSNAVESIQDEWRQQHQRRTDYPVLRANLLHDLLLGRRLSPRVVEDKLRQYEVPLRVGDDAAMVLVQLGRPFSRFDESGAALMEFAVGNIAEELFAPHFRVWYARGPHDYPVIVAALRDESARGIGVGPQFETGRRKFLEDAVRELRRQVRTCLNGDISAVVAAWFAFPDGLPAAYRESLAAMFRLGREEEGRILFLEDEASSRERPIGAIDALYRPPTLVHLLESNQWEAAKQKVFAVLDEAEAASFPRELLYEIFFSVTNALMYVAHRQGRFMSRIAPQSLDFMLDRGIAESPDKLRRWTADMMDRLREELAESDRDERRAVIRKVRKLVAERMGPELSVKTVADQVYMHPVYLSKVFKAETGESLGDYIFRMRMERAAHLLRDTNKKIYEISSELGYQNPQHFSKMFRKHYGVTPNEFREQAGG</sequence>
<evidence type="ECO:0000313" key="11">
    <source>
        <dbReference type="EMBL" id="PDO10924.1"/>
    </source>
</evidence>
<accession>A0A2A6E1M8</accession>
<dbReference type="Gene3D" id="3.40.50.2300">
    <property type="match status" value="1"/>
</dbReference>
<keyword evidence="2" id="KW-0963">Cytoplasm</keyword>
<evidence type="ECO:0000259" key="9">
    <source>
        <dbReference type="PROSITE" id="PS01124"/>
    </source>
</evidence>
<dbReference type="InterPro" id="IPR011006">
    <property type="entry name" value="CheY-like_superfamily"/>
</dbReference>
<dbReference type="Gene3D" id="1.10.10.60">
    <property type="entry name" value="Homeodomain-like"/>
    <property type="match status" value="2"/>
</dbReference>
<keyword evidence="7" id="KW-0804">Transcription</keyword>
<dbReference type="SUPFAM" id="SSF52172">
    <property type="entry name" value="CheY-like"/>
    <property type="match status" value="1"/>
</dbReference>
<keyword evidence="5" id="KW-0805">Transcription regulation</keyword>
<name>A0A2A6E1M8_9BACL</name>
<dbReference type="CDD" id="cd17536">
    <property type="entry name" value="REC_YesN-like"/>
    <property type="match status" value="1"/>
</dbReference>
<dbReference type="AlphaFoldDB" id="A0A2A6E1M8"/>
<evidence type="ECO:0000256" key="2">
    <source>
        <dbReference type="ARBA" id="ARBA00022490"/>
    </source>
</evidence>
<dbReference type="InterPro" id="IPR020449">
    <property type="entry name" value="Tscrpt_reg_AraC-type_HTH"/>
</dbReference>
<evidence type="ECO:0000256" key="6">
    <source>
        <dbReference type="ARBA" id="ARBA00023125"/>
    </source>
</evidence>
<dbReference type="InterPro" id="IPR001789">
    <property type="entry name" value="Sig_transdc_resp-reg_receiver"/>
</dbReference>
<gene>
    <name evidence="11" type="ORF">BLM47_04415</name>
</gene>
<dbReference type="PRINTS" id="PR00032">
    <property type="entry name" value="HTHARAC"/>
</dbReference>
<feature type="modified residue" description="4-aspartylphosphate" evidence="8">
    <location>
        <position position="55"/>
    </location>
</feature>
<comment type="subcellular location">
    <subcellularLocation>
        <location evidence="1">Cytoplasm</location>
    </subcellularLocation>
</comment>
<dbReference type="Pfam" id="PF12833">
    <property type="entry name" value="HTH_18"/>
    <property type="match status" value="1"/>
</dbReference>
<evidence type="ECO:0000256" key="1">
    <source>
        <dbReference type="ARBA" id="ARBA00004496"/>
    </source>
</evidence>
<reference evidence="11 12" key="1">
    <citation type="submission" date="2016-12" db="EMBL/GenBank/DDBJ databases">
        <title>Candidatus Reconcilibacillus cellulovorans genome.</title>
        <authorList>
            <person name="Kolinko S."/>
            <person name="Wu Y.-W."/>
            <person name="Tachea F."/>
            <person name="Denzel E."/>
            <person name="Hiras J."/>
            <person name="Baecker N."/>
            <person name="Chan L.J."/>
            <person name="Eichorst S.A."/>
            <person name="Frey D."/>
            <person name="Adams P.D."/>
            <person name="Pray T."/>
            <person name="Tanjore D."/>
            <person name="Petzold C.J."/>
            <person name="Gladden J.M."/>
            <person name="Simmons B.A."/>
            <person name="Singer S.W."/>
        </authorList>
    </citation>
    <scope>NUCLEOTIDE SEQUENCE [LARGE SCALE GENOMIC DNA]</scope>
    <source>
        <strain evidence="11">JTherm</strain>
    </source>
</reference>
<protein>
    <submittedName>
        <fullName evidence="11">DNA-binding response regulator</fullName>
    </submittedName>
</protein>
<dbReference type="Proteomes" id="UP000243688">
    <property type="component" value="Unassembled WGS sequence"/>
</dbReference>
<feature type="domain" description="HTH araC/xylS-type" evidence="9">
    <location>
        <begin position="441"/>
        <end position="539"/>
    </location>
</feature>
<evidence type="ECO:0000256" key="8">
    <source>
        <dbReference type="PROSITE-ProRule" id="PRU00169"/>
    </source>
</evidence>
<dbReference type="GO" id="GO:0043565">
    <property type="term" value="F:sequence-specific DNA binding"/>
    <property type="evidence" value="ECO:0007669"/>
    <property type="project" value="InterPro"/>
</dbReference>
<dbReference type="InterPro" id="IPR009057">
    <property type="entry name" value="Homeodomain-like_sf"/>
</dbReference>
<dbReference type="InterPro" id="IPR051552">
    <property type="entry name" value="HptR"/>
</dbReference>
<feature type="domain" description="Response regulatory" evidence="10">
    <location>
        <begin position="3"/>
        <end position="120"/>
    </location>
</feature>
<dbReference type="Pfam" id="PF00072">
    <property type="entry name" value="Response_reg"/>
    <property type="match status" value="1"/>
</dbReference>
<dbReference type="PANTHER" id="PTHR42713">
    <property type="entry name" value="HISTIDINE KINASE-RELATED"/>
    <property type="match status" value="1"/>
</dbReference>
<evidence type="ECO:0000313" key="12">
    <source>
        <dbReference type="Proteomes" id="UP000243688"/>
    </source>
</evidence>
<dbReference type="EMBL" id="MOXJ01000007">
    <property type="protein sequence ID" value="PDO10924.1"/>
    <property type="molecule type" value="Genomic_DNA"/>
</dbReference>
<evidence type="ECO:0000259" key="10">
    <source>
        <dbReference type="PROSITE" id="PS50110"/>
    </source>
</evidence>
<dbReference type="PROSITE" id="PS00041">
    <property type="entry name" value="HTH_ARAC_FAMILY_1"/>
    <property type="match status" value="1"/>
</dbReference>
<evidence type="ECO:0000256" key="4">
    <source>
        <dbReference type="ARBA" id="ARBA00023012"/>
    </source>
</evidence>
<dbReference type="SUPFAM" id="SSF46689">
    <property type="entry name" value="Homeodomain-like"/>
    <property type="match status" value="2"/>
</dbReference>
<organism evidence="11 12">
    <name type="scientific">Candidatus Reconcilbacillus cellulovorans</name>
    <dbReference type="NCBI Taxonomy" id="1906605"/>
    <lineage>
        <taxon>Bacteria</taxon>
        <taxon>Bacillati</taxon>
        <taxon>Bacillota</taxon>
        <taxon>Bacilli</taxon>
        <taxon>Bacillales</taxon>
        <taxon>Paenibacillaceae</taxon>
        <taxon>Candidatus Reconcilbacillus</taxon>
    </lineage>
</organism>
<keyword evidence="4" id="KW-0902">Two-component regulatory system</keyword>
<evidence type="ECO:0000256" key="3">
    <source>
        <dbReference type="ARBA" id="ARBA00022553"/>
    </source>
</evidence>
<dbReference type="PANTHER" id="PTHR42713:SF3">
    <property type="entry name" value="TRANSCRIPTIONAL REGULATORY PROTEIN HPTR"/>
    <property type="match status" value="1"/>
</dbReference>
<dbReference type="PROSITE" id="PS01124">
    <property type="entry name" value="HTH_ARAC_FAMILY_2"/>
    <property type="match status" value="1"/>
</dbReference>
<dbReference type="SMART" id="SM00342">
    <property type="entry name" value="HTH_ARAC"/>
    <property type="match status" value="1"/>
</dbReference>
<evidence type="ECO:0000256" key="7">
    <source>
        <dbReference type="ARBA" id="ARBA00023163"/>
    </source>
</evidence>